<accession>A0A2M8LEK5</accession>
<keyword evidence="1" id="KW-0472">Membrane</keyword>
<comment type="caution">
    <text evidence="2">The sequence shown here is derived from an EMBL/GenBank/DDBJ whole genome shotgun (WGS) entry which is preliminary data.</text>
</comment>
<dbReference type="AlphaFoldDB" id="A0A2M8LEK5"/>
<evidence type="ECO:0008006" key="4">
    <source>
        <dbReference type="Google" id="ProtNLM"/>
    </source>
</evidence>
<organism evidence="2 3">
    <name type="scientific">Candidatus Uhrbacteria bacterium CG10_big_fil_rev_8_21_14_0_10_48_11</name>
    <dbReference type="NCBI Taxonomy" id="1975037"/>
    <lineage>
        <taxon>Bacteria</taxon>
        <taxon>Candidatus Uhriibacteriota</taxon>
    </lineage>
</organism>
<feature type="transmembrane region" description="Helical" evidence="1">
    <location>
        <begin position="48"/>
        <end position="69"/>
    </location>
</feature>
<protein>
    <recommendedName>
        <fullName evidence="4">DUF5671 domain-containing protein</fullName>
    </recommendedName>
</protein>
<sequence length="76" mass="8326">MKQPPQWKINNARRGIESPLLTIALVVLLSSMAALSMAKWNTLGSEEAVRFAKLALGIPTLLIAIVSAVRAERRRS</sequence>
<evidence type="ECO:0000313" key="3">
    <source>
        <dbReference type="Proteomes" id="UP000231152"/>
    </source>
</evidence>
<name>A0A2M8LEK5_9BACT</name>
<keyword evidence="1" id="KW-1133">Transmembrane helix</keyword>
<evidence type="ECO:0000256" key="1">
    <source>
        <dbReference type="SAM" id="Phobius"/>
    </source>
</evidence>
<gene>
    <name evidence="2" type="ORF">COV04_02925</name>
</gene>
<dbReference type="EMBL" id="PFET01000009">
    <property type="protein sequence ID" value="PJE75873.1"/>
    <property type="molecule type" value="Genomic_DNA"/>
</dbReference>
<dbReference type="Proteomes" id="UP000231152">
    <property type="component" value="Unassembled WGS sequence"/>
</dbReference>
<proteinExistence type="predicted"/>
<keyword evidence="1" id="KW-0812">Transmembrane</keyword>
<evidence type="ECO:0000313" key="2">
    <source>
        <dbReference type="EMBL" id="PJE75873.1"/>
    </source>
</evidence>
<reference evidence="2 3" key="1">
    <citation type="submission" date="2017-09" db="EMBL/GenBank/DDBJ databases">
        <title>Depth-based differentiation of microbial function through sediment-hosted aquifers and enrichment of novel symbionts in the deep terrestrial subsurface.</title>
        <authorList>
            <person name="Probst A.J."/>
            <person name="Ladd B."/>
            <person name="Jarett J.K."/>
            <person name="Geller-Mcgrath D.E."/>
            <person name="Sieber C.M."/>
            <person name="Emerson J.B."/>
            <person name="Anantharaman K."/>
            <person name="Thomas B.C."/>
            <person name="Malmstrom R."/>
            <person name="Stieglmeier M."/>
            <person name="Klingl A."/>
            <person name="Woyke T."/>
            <person name="Ryan C.M."/>
            <person name="Banfield J.F."/>
        </authorList>
    </citation>
    <scope>NUCLEOTIDE SEQUENCE [LARGE SCALE GENOMIC DNA]</scope>
    <source>
        <strain evidence="2">CG10_big_fil_rev_8_21_14_0_10_48_11</strain>
    </source>
</reference>